<evidence type="ECO:0000256" key="1">
    <source>
        <dbReference type="SAM" id="MobiDB-lite"/>
    </source>
</evidence>
<protein>
    <submittedName>
        <fullName evidence="2">Uncharacterized protein</fullName>
    </submittedName>
</protein>
<reference evidence="2" key="1">
    <citation type="journal article" date="2015" name="Nature">
        <title>Complex archaea that bridge the gap between prokaryotes and eukaryotes.</title>
        <authorList>
            <person name="Spang A."/>
            <person name="Saw J.H."/>
            <person name="Jorgensen S.L."/>
            <person name="Zaremba-Niedzwiedzka K."/>
            <person name="Martijn J."/>
            <person name="Lind A.E."/>
            <person name="van Eijk R."/>
            <person name="Schleper C."/>
            <person name="Guy L."/>
            <person name="Ettema T.J."/>
        </authorList>
    </citation>
    <scope>NUCLEOTIDE SEQUENCE</scope>
</reference>
<organism evidence="2">
    <name type="scientific">marine sediment metagenome</name>
    <dbReference type="NCBI Taxonomy" id="412755"/>
    <lineage>
        <taxon>unclassified sequences</taxon>
        <taxon>metagenomes</taxon>
        <taxon>ecological metagenomes</taxon>
    </lineage>
</organism>
<feature type="compositionally biased region" description="Low complexity" evidence="1">
    <location>
        <begin position="19"/>
        <end position="40"/>
    </location>
</feature>
<sequence>MAGRKRQSSRPEPVPAAPPTGAAQPEAQPEAAPQLATPLETATANARAFKILVGKMEQELNEARIKLLKWQGAAEFQASLERPDGPGNGKDTVDPLTPDAGNKETSQ</sequence>
<feature type="region of interest" description="Disordered" evidence="1">
    <location>
        <begin position="1"/>
        <end position="40"/>
    </location>
</feature>
<dbReference type="AlphaFoldDB" id="A0A0F9LBJ0"/>
<accession>A0A0F9LBJ0</accession>
<evidence type="ECO:0000313" key="2">
    <source>
        <dbReference type="EMBL" id="KKM84726.1"/>
    </source>
</evidence>
<gene>
    <name evidence="2" type="ORF">LCGC14_1296170</name>
</gene>
<comment type="caution">
    <text evidence="2">The sequence shown here is derived from an EMBL/GenBank/DDBJ whole genome shotgun (WGS) entry which is preliminary data.</text>
</comment>
<name>A0A0F9LBJ0_9ZZZZ</name>
<dbReference type="EMBL" id="LAZR01007520">
    <property type="protein sequence ID" value="KKM84726.1"/>
    <property type="molecule type" value="Genomic_DNA"/>
</dbReference>
<proteinExistence type="predicted"/>
<feature type="region of interest" description="Disordered" evidence="1">
    <location>
        <begin position="78"/>
        <end position="107"/>
    </location>
</feature>